<keyword evidence="3" id="KW-1185">Reference proteome</keyword>
<evidence type="ECO:0000313" key="3">
    <source>
        <dbReference type="Proteomes" id="UP000835052"/>
    </source>
</evidence>
<sequence>MQPVLIFLVVILCLGASAQWASPYGSPYSPYGGYNPYGGNPYGYGGYGYGPSYPPGNGGGLIGAILGK</sequence>
<dbReference type="Proteomes" id="UP000835052">
    <property type="component" value="Unassembled WGS sequence"/>
</dbReference>
<feature type="signal peptide" evidence="1">
    <location>
        <begin position="1"/>
        <end position="18"/>
    </location>
</feature>
<evidence type="ECO:0000256" key="1">
    <source>
        <dbReference type="SAM" id="SignalP"/>
    </source>
</evidence>
<reference evidence="2" key="1">
    <citation type="submission" date="2020-10" db="EMBL/GenBank/DDBJ databases">
        <authorList>
            <person name="Kikuchi T."/>
        </authorList>
    </citation>
    <scope>NUCLEOTIDE SEQUENCE</scope>
    <source>
        <strain evidence="2">NKZ352</strain>
    </source>
</reference>
<accession>A0A8S1HPS5</accession>
<feature type="chain" id="PRO_5035748698" evidence="1">
    <location>
        <begin position="19"/>
        <end position="68"/>
    </location>
</feature>
<organism evidence="2 3">
    <name type="scientific">Caenorhabditis auriculariae</name>
    <dbReference type="NCBI Taxonomy" id="2777116"/>
    <lineage>
        <taxon>Eukaryota</taxon>
        <taxon>Metazoa</taxon>
        <taxon>Ecdysozoa</taxon>
        <taxon>Nematoda</taxon>
        <taxon>Chromadorea</taxon>
        <taxon>Rhabditida</taxon>
        <taxon>Rhabditina</taxon>
        <taxon>Rhabditomorpha</taxon>
        <taxon>Rhabditoidea</taxon>
        <taxon>Rhabditidae</taxon>
        <taxon>Peloderinae</taxon>
        <taxon>Caenorhabditis</taxon>
    </lineage>
</organism>
<evidence type="ECO:0000313" key="2">
    <source>
        <dbReference type="EMBL" id="CAD6196463.1"/>
    </source>
</evidence>
<name>A0A8S1HPS5_9PELO</name>
<keyword evidence="1" id="KW-0732">Signal</keyword>
<protein>
    <submittedName>
        <fullName evidence="2">Uncharacterized protein</fullName>
    </submittedName>
</protein>
<gene>
    <name evidence="2" type="ORF">CAUJ_LOCUS12377</name>
</gene>
<dbReference type="AlphaFoldDB" id="A0A8S1HPS5"/>
<dbReference type="EMBL" id="CAJGYM010000072">
    <property type="protein sequence ID" value="CAD6196463.1"/>
    <property type="molecule type" value="Genomic_DNA"/>
</dbReference>
<comment type="caution">
    <text evidence="2">The sequence shown here is derived from an EMBL/GenBank/DDBJ whole genome shotgun (WGS) entry which is preliminary data.</text>
</comment>
<proteinExistence type="predicted"/>